<feature type="domain" description="Amine oxidase" evidence="9">
    <location>
        <begin position="40"/>
        <end position="476"/>
    </location>
</feature>
<dbReference type="GO" id="GO:0050660">
    <property type="term" value="F:flavin adenine dinucleotide binding"/>
    <property type="evidence" value="ECO:0007669"/>
    <property type="project" value="UniProtKB-ARBA"/>
</dbReference>
<comment type="similarity">
    <text evidence="3">Belongs to the flavin monoamine oxidase family.</text>
</comment>
<dbReference type="InterPro" id="IPR002937">
    <property type="entry name" value="Amino_oxidase"/>
</dbReference>
<dbReference type="PANTHER" id="PTHR10742">
    <property type="entry name" value="FLAVIN MONOAMINE OXIDASE"/>
    <property type="match status" value="1"/>
</dbReference>
<dbReference type="SMR" id="Q8LL67"/>
<evidence type="ECO:0000256" key="2">
    <source>
        <dbReference type="ARBA" id="ARBA00004723"/>
    </source>
</evidence>
<dbReference type="InterPro" id="IPR036188">
    <property type="entry name" value="FAD/NAD-bd_sf"/>
</dbReference>
<name>Q8LL67_AMAHP</name>
<keyword evidence="4" id="KW-0285">Flavoprotein</keyword>
<protein>
    <submittedName>
        <fullName evidence="10">Polyamine oxidase</fullName>
        <ecNumber evidence="10">1.4.3.4</ecNumber>
    </submittedName>
</protein>
<feature type="binding site" evidence="7">
    <location>
        <position position="259"/>
    </location>
    <ligand>
        <name>FAD</name>
        <dbReference type="ChEBI" id="CHEBI:57692"/>
    </ligand>
</feature>
<dbReference type="SUPFAM" id="SSF51905">
    <property type="entry name" value="FAD/NAD(P)-binding domain"/>
    <property type="match status" value="1"/>
</dbReference>
<dbReference type="SUPFAM" id="SSF54373">
    <property type="entry name" value="FAD-linked reductases, C-terminal domain"/>
    <property type="match status" value="1"/>
</dbReference>
<dbReference type="AlphaFoldDB" id="Q8LL67"/>
<evidence type="ECO:0000313" key="10">
    <source>
        <dbReference type="EMBL" id="AAM43922.1"/>
    </source>
</evidence>
<dbReference type="PANTHER" id="PTHR10742:SF313">
    <property type="entry name" value="AMINE OXIDASE"/>
    <property type="match status" value="1"/>
</dbReference>
<proteinExistence type="evidence at transcript level"/>
<evidence type="ECO:0000256" key="3">
    <source>
        <dbReference type="ARBA" id="ARBA00005995"/>
    </source>
</evidence>
<dbReference type="InterPro" id="IPR050281">
    <property type="entry name" value="Flavin_monoamine_oxidase"/>
</dbReference>
<sequence>MRKINKVEAMKFLLFLVMGLLVSLISASSYPSVIVIGAGMSGISAAKTLHDNNIKDFIILEATNRISGRIHKTEFAGYTVEKGANWLHGAEGPEKNPMYEIAEKINLKNFYSDFSNVSLNTYKQNGEKYSMEEVEAAIALADDNEEFGTKLAEQFSANTKEDDDMSLLAAQRLNKKEPKTILERMVDFYFNDGEQAEAPRVSSLKHILPRPEFSLYGDGEYFVADPRGFEGITHTIAKSFLSYTNHTVTDPRLMFNQVVTEIEYKRRSVTVKTEDGNVYKAKYVIVSPSLGVLQSDLITFTPELPLWKRRAISEFSIGIYTKIFLKFPYKFWPTGPGTEFFFYVHARRGYYAIWQQLENEYPGSNILFVTVADEESKRVEQQPDEVTKAEAMEVLRKIFGEDIPEATDIMIPRWYSDRFYRGTFTNWPVGYTNKKHKNLRAPVGRVFFTGEHTHPELFGYADGAYFAGITTANDILARLKGGILPWHNQDMKLMKI</sequence>
<dbReference type="PRINTS" id="PR00757">
    <property type="entry name" value="AMINEOXDASEF"/>
</dbReference>
<comment type="cofactor">
    <cofactor evidence="1">
        <name>FAD</name>
        <dbReference type="ChEBI" id="CHEBI:57692"/>
    </cofactor>
</comment>
<evidence type="ECO:0000256" key="6">
    <source>
        <dbReference type="ARBA" id="ARBA00023002"/>
    </source>
</evidence>
<evidence type="ECO:0000256" key="7">
    <source>
        <dbReference type="PIRSR" id="PIRSR601613-1"/>
    </source>
</evidence>
<dbReference type="GO" id="GO:0046592">
    <property type="term" value="F:polyamine oxidase activity"/>
    <property type="evidence" value="ECO:0007669"/>
    <property type="project" value="UniProtKB-ARBA"/>
</dbReference>
<dbReference type="EC" id="1.4.3.4" evidence="10"/>
<dbReference type="FunFam" id="3.90.660.10:FF:000012">
    <property type="entry name" value="Polyamine oxidase 1"/>
    <property type="match status" value="1"/>
</dbReference>
<dbReference type="EMBL" id="AF469064">
    <property type="protein sequence ID" value="AAM43922.1"/>
    <property type="molecule type" value="mRNA"/>
</dbReference>
<feature type="binding site" evidence="7">
    <location>
        <position position="41"/>
    </location>
    <ligand>
        <name>FAD</name>
        <dbReference type="ChEBI" id="CHEBI:57692"/>
    </ligand>
</feature>
<feature type="binding site" evidence="7">
    <location>
        <begin position="61"/>
        <end position="62"/>
    </location>
    <ligand>
        <name>FAD</name>
        <dbReference type="ChEBI" id="CHEBI:57692"/>
    </ligand>
</feature>
<dbReference type="Pfam" id="PF01593">
    <property type="entry name" value="Amino_oxidase"/>
    <property type="match status" value="1"/>
</dbReference>
<keyword evidence="5" id="KW-0274">FAD</keyword>
<dbReference type="InterPro" id="IPR001613">
    <property type="entry name" value="Flavin_amine_oxidase"/>
</dbReference>
<evidence type="ECO:0000256" key="1">
    <source>
        <dbReference type="ARBA" id="ARBA00001974"/>
    </source>
</evidence>
<feature type="signal peptide" evidence="8">
    <location>
        <begin position="1"/>
        <end position="27"/>
    </location>
</feature>
<keyword evidence="6 10" id="KW-0560">Oxidoreductase</keyword>
<reference evidence="10" key="1">
    <citation type="submission" date="2002-01" db="EMBL/GenBank/DDBJ databases">
        <title>Identification, isolation, and characterization of a 57 kDa polyamine oxidase from Amaranthus that interacts with Amaranthus rbcL 3-prime UTR and other RNAs.</title>
        <authorList>
            <person name="Wang J.-X."/>
            <person name="Yin L.-P."/>
            <person name="Berry J.O."/>
        </authorList>
    </citation>
    <scope>NUCLEOTIDE SEQUENCE</scope>
</reference>
<organism evidence="10">
    <name type="scientific">Amaranthus hypochondriacus</name>
    <name type="common">Prince-of-Wales feather</name>
    <name type="synonym">Amaranthus hybridus var. hypochondriacus</name>
    <dbReference type="NCBI Taxonomy" id="28502"/>
    <lineage>
        <taxon>Eukaryota</taxon>
        <taxon>Viridiplantae</taxon>
        <taxon>Streptophyta</taxon>
        <taxon>Embryophyta</taxon>
        <taxon>Tracheophyta</taxon>
        <taxon>Spermatophyta</taxon>
        <taxon>Magnoliopsida</taxon>
        <taxon>eudicotyledons</taxon>
        <taxon>Gunneridae</taxon>
        <taxon>Pentapetalae</taxon>
        <taxon>Caryophyllales</taxon>
        <taxon>Amaranthaceae</taxon>
        <taxon>Amaranthus</taxon>
    </lineage>
</organism>
<keyword evidence="8" id="KW-0732">Signal</keyword>
<accession>Q8LL67</accession>
<dbReference type="GO" id="GO:0097621">
    <property type="term" value="F:monoamine oxidase activity"/>
    <property type="evidence" value="ECO:0007669"/>
    <property type="project" value="UniProtKB-EC"/>
</dbReference>
<dbReference type="Gene3D" id="3.50.50.60">
    <property type="entry name" value="FAD/NAD(P)-binding domain"/>
    <property type="match status" value="1"/>
</dbReference>
<evidence type="ECO:0000256" key="5">
    <source>
        <dbReference type="ARBA" id="ARBA00022827"/>
    </source>
</evidence>
<comment type="pathway">
    <text evidence="2">Amine and polyamine degradation; spermine degradation.</text>
</comment>
<evidence type="ECO:0000259" key="9">
    <source>
        <dbReference type="Pfam" id="PF01593"/>
    </source>
</evidence>
<evidence type="ECO:0000256" key="4">
    <source>
        <dbReference type="ARBA" id="ARBA00022630"/>
    </source>
</evidence>
<dbReference type="Gene3D" id="3.90.660.10">
    <property type="match status" value="1"/>
</dbReference>
<evidence type="ECO:0000256" key="8">
    <source>
        <dbReference type="SAM" id="SignalP"/>
    </source>
</evidence>
<feature type="chain" id="PRO_5004309807" evidence="8">
    <location>
        <begin position="28"/>
        <end position="496"/>
    </location>
</feature>
<dbReference type="GO" id="GO:0006598">
    <property type="term" value="P:polyamine catabolic process"/>
    <property type="evidence" value="ECO:0007669"/>
    <property type="project" value="UniProtKB-ARBA"/>
</dbReference>